<comment type="caution">
    <text evidence="4">The sequence shown here is derived from an EMBL/GenBank/DDBJ whole genome shotgun (WGS) entry which is preliminary data.</text>
</comment>
<evidence type="ECO:0000313" key="4">
    <source>
        <dbReference type="EMBL" id="MFB9644617.1"/>
    </source>
</evidence>
<feature type="chain" id="PRO_5046987761" evidence="2">
    <location>
        <begin position="34"/>
        <end position="282"/>
    </location>
</feature>
<keyword evidence="1" id="KW-0472">Membrane</keyword>
<proteinExistence type="predicted"/>
<dbReference type="InterPro" id="IPR007331">
    <property type="entry name" value="Htaa"/>
</dbReference>
<evidence type="ECO:0000313" key="5">
    <source>
        <dbReference type="Proteomes" id="UP001589611"/>
    </source>
</evidence>
<sequence>MRTSQLPRGLPRFALSGVLALAPAMLALPAAHAADPAACAVITADAVWGFKESFRSYVSGTIANGRWETTGAASYETPNFAWTGGTGWYDPQTGTGSIAFAGGIRFTGHGGLLDTTVQNPTLVLTGPRTAQVLLDVSGVSMEDALSGGTERDAVTQVPFIDVDLANATTDSSDAGITIAVSAAPTTITTEGFAVFGGYEAGSAFDPIALTVSAACPPAETAPPAPSAPVGAEAAATDAAADAGPGWIPGAVGGLLTVVVAVAGFAFTRRGRTGGGTGAGGAA</sequence>
<keyword evidence="2" id="KW-0732">Signal</keyword>
<gene>
    <name evidence="4" type="ORF">ACFFPJ_02260</name>
</gene>
<feature type="transmembrane region" description="Helical" evidence="1">
    <location>
        <begin position="246"/>
        <end position="266"/>
    </location>
</feature>
<dbReference type="Pfam" id="PF04213">
    <property type="entry name" value="HtaA"/>
    <property type="match status" value="1"/>
</dbReference>
<evidence type="ECO:0000256" key="2">
    <source>
        <dbReference type="SAM" id="SignalP"/>
    </source>
</evidence>
<name>A0ABV5SYA4_9MICO</name>
<keyword evidence="5" id="KW-1185">Reference proteome</keyword>
<reference evidence="4 5" key="1">
    <citation type="submission" date="2024-09" db="EMBL/GenBank/DDBJ databases">
        <authorList>
            <person name="Sun Q."/>
            <person name="Mori K."/>
        </authorList>
    </citation>
    <scope>NUCLEOTIDE SEQUENCE [LARGE SCALE GENOMIC DNA]</scope>
    <source>
        <strain evidence="4 5">JCM 1342</strain>
    </source>
</reference>
<keyword evidence="1" id="KW-0812">Transmembrane</keyword>
<dbReference type="RefSeq" id="WP_344711359.1">
    <property type="nucleotide sequence ID" value="NZ_BAAAWH010000001.1"/>
</dbReference>
<evidence type="ECO:0000259" key="3">
    <source>
        <dbReference type="Pfam" id="PF04213"/>
    </source>
</evidence>
<protein>
    <submittedName>
        <fullName evidence="4">HtaA domain-containing protein</fullName>
    </submittedName>
</protein>
<organism evidence="4 5">
    <name type="scientific">Microbacterium terregens</name>
    <dbReference type="NCBI Taxonomy" id="69363"/>
    <lineage>
        <taxon>Bacteria</taxon>
        <taxon>Bacillati</taxon>
        <taxon>Actinomycetota</taxon>
        <taxon>Actinomycetes</taxon>
        <taxon>Micrococcales</taxon>
        <taxon>Microbacteriaceae</taxon>
        <taxon>Microbacterium</taxon>
    </lineage>
</organism>
<dbReference type="EMBL" id="JBHMBE010000001">
    <property type="protein sequence ID" value="MFB9644617.1"/>
    <property type="molecule type" value="Genomic_DNA"/>
</dbReference>
<feature type="signal peptide" evidence="2">
    <location>
        <begin position="1"/>
        <end position="33"/>
    </location>
</feature>
<dbReference type="Proteomes" id="UP001589611">
    <property type="component" value="Unassembled WGS sequence"/>
</dbReference>
<evidence type="ECO:0000256" key="1">
    <source>
        <dbReference type="SAM" id="Phobius"/>
    </source>
</evidence>
<accession>A0ABV5SYA4</accession>
<feature type="domain" description="Htaa" evidence="3">
    <location>
        <begin position="45"/>
        <end position="209"/>
    </location>
</feature>
<keyword evidence="1" id="KW-1133">Transmembrane helix</keyword>